<sequence length="351" mass="36189">MRSTIIHGPGDIRLETVADPQLAAPTDALVRVVRTCVCGSDLWAYRGTEPTAHPHPIGHEFIGIVEETGTEVQGVGVGDFVIAPFANSDGTCANCANCANGIYTSCTRGGFWGGLNRAGEQLGGAQAEFVRVPYADGTLVPLPDQPDPDTYASLLALTDVMGTGHHAAVMANVSPGSTVVVVGDGAVGLCAVIAAKRLGAERIIAMSRHETRQALAREFGATDVVAERGKEGVAHVKDLIGGGADCALECVGMKDSMSQALASLRPGGHLGFVGVPAGAPELPAGAIFSKNLRVGGGVAPVRGYITELLTDVTTGGINPGKVFDSTMKLDDVSDAYRAMDTRSAIKVMLQV</sequence>
<evidence type="ECO:0000313" key="7">
    <source>
        <dbReference type="EMBL" id="MBB3039148.1"/>
    </source>
</evidence>
<evidence type="ECO:0000313" key="8">
    <source>
        <dbReference type="Proteomes" id="UP000567922"/>
    </source>
</evidence>
<gene>
    <name evidence="7" type="ORF">FHU29_003617</name>
</gene>
<dbReference type="SUPFAM" id="SSF51735">
    <property type="entry name" value="NAD(P)-binding Rossmann-fold domains"/>
    <property type="match status" value="1"/>
</dbReference>
<dbReference type="Pfam" id="PF00107">
    <property type="entry name" value="ADH_zinc_N"/>
    <property type="match status" value="1"/>
</dbReference>
<dbReference type="PANTHER" id="PTHR42813:SF2">
    <property type="entry name" value="DEHYDROGENASE, ZINC-CONTAINING, PUTATIVE (AFU_ORTHOLOGUE AFUA_2G02810)-RELATED"/>
    <property type="match status" value="1"/>
</dbReference>
<dbReference type="InterPro" id="IPR013154">
    <property type="entry name" value="ADH-like_N"/>
</dbReference>
<evidence type="ECO:0000256" key="4">
    <source>
        <dbReference type="ARBA" id="ARBA00023002"/>
    </source>
</evidence>
<evidence type="ECO:0000259" key="6">
    <source>
        <dbReference type="SMART" id="SM00829"/>
    </source>
</evidence>
<dbReference type="OrthoDB" id="241504at2"/>
<comment type="caution">
    <text evidence="7">The sequence shown here is derived from an EMBL/GenBank/DDBJ whole genome shotgun (WGS) entry which is preliminary data.</text>
</comment>
<dbReference type="InterPro" id="IPR011032">
    <property type="entry name" value="GroES-like_sf"/>
</dbReference>
<keyword evidence="2 5" id="KW-0479">Metal-binding</keyword>
<dbReference type="InterPro" id="IPR020843">
    <property type="entry name" value="ER"/>
</dbReference>
<evidence type="ECO:0000256" key="1">
    <source>
        <dbReference type="ARBA" id="ARBA00001947"/>
    </source>
</evidence>
<dbReference type="Gene3D" id="3.40.50.720">
    <property type="entry name" value="NAD(P)-binding Rossmann-like Domain"/>
    <property type="match status" value="1"/>
</dbReference>
<dbReference type="CDD" id="cd08287">
    <property type="entry name" value="FDH_like_ADH3"/>
    <property type="match status" value="1"/>
</dbReference>
<accession>A0A839RSG3</accession>
<keyword evidence="8" id="KW-1185">Reference proteome</keyword>
<dbReference type="RefSeq" id="WP_064439385.1">
    <property type="nucleotide sequence ID" value="NZ_BDDI01000004.1"/>
</dbReference>
<evidence type="ECO:0000256" key="2">
    <source>
        <dbReference type="ARBA" id="ARBA00022723"/>
    </source>
</evidence>
<dbReference type="GO" id="GO:0008270">
    <property type="term" value="F:zinc ion binding"/>
    <property type="evidence" value="ECO:0007669"/>
    <property type="project" value="InterPro"/>
</dbReference>
<dbReference type="PANTHER" id="PTHR42813">
    <property type="entry name" value="ZINC-TYPE ALCOHOL DEHYDROGENASE-LIKE"/>
    <property type="match status" value="1"/>
</dbReference>
<comment type="cofactor">
    <cofactor evidence="1 5">
        <name>Zn(2+)</name>
        <dbReference type="ChEBI" id="CHEBI:29105"/>
    </cofactor>
</comment>
<reference evidence="7 8" key="1">
    <citation type="submission" date="2020-08" db="EMBL/GenBank/DDBJ databases">
        <title>Sequencing the genomes of 1000 actinobacteria strains.</title>
        <authorList>
            <person name="Klenk H.-P."/>
        </authorList>
    </citation>
    <scope>NUCLEOTIDE SEQUENCE [LARGE SCALE GENOMIC DNA]</scope>
    <source>
        <strain evidence="7 8">DSM 45258</strain>
    </source>
</reference>
<name>A0A839RSG3_9ACTN</name>
<feature type="domain" description="Enoyl reductase (ER)" evidence="6">
    <location>
        <begin position="10"/>
        <end position="349"/>
    </location>
</feature>
<dbReference type="SUPFAM" id="SSF50129">
    <property type="entry name" value="GroES-like"/>
    <property type="match status" value="1"/>
</dbReference>
<evidence type="ECO:0000256" key="3">
    <source>
        <dbReference type="ARBA" id="ARBA00022833"/>
    </source>
</evidence>
<dbReference type="InterPro" id="IPR002328">
    <property type="entry name" value="ADH_Zn_CS"/>
</dbReference>
<comment type="similarity">
    <text evidence="5">Belongs to the zinc-containing alcohol dehydrogenase family.</text>
</comment>
<dbReference type="SMART" id="SM00829">
    <property type="entry name" value="PKS_ER"/>
    <property type="match status" value="1"/>
</dbReference>
<dbReference type="InterPro" id="IPR036291">
    <property type="entry name" value="NAD(P)-bd_dom_sf"/>
</dbReference>
<keyword evidence="3 5" id="KW-0862">Zinc</keyword>
<keyword evidence="4" id="KW-0560">Oxidoreductase</keyword>
<protein>
    <recommendedName>
        <fullName evidence="6">Enoyl reductase (ER) domain-containing protein</fullName>
    </recommendedName>
</protein>
<dbReference type="InterPro" id="IPR013149">
    <property type="entry name" value="ADH-like_C"/>
</dbReference>
<dbReference type="Gene3D" id="3.90.180.10">
    <property type="entry name" value="Medium-chain alcohol dehydrogenases, catalytic domain"/>
    <property type="match status" value="1"/>
</dbReference>
<evidence type="ECO:0000256" key="5">
    <source>
        <dbReference type="RuleBase" id="RU361277"/>
    </source>
</evidence>
<dbReference type="EMBL" id="JACHWS010000003">
    <property type="protein sequence ID" value="MBB3039148.1"/>
    <property type="molecule type" value="Genomic_DNA"/>
</dbReference>
<dbReference type="AlphaFoldDB" id="A0A839RSG3"/>
<dbReference type="GO" id="GO:0016491">
    <property type="term" value="F:oxidoreductase activity"/>
    <property type="evidence" value="ECO:0007669"/>
    <property type="project" value="UniProtKB-KW"/>
</dbReference>
<dbReference type="PROSITE" id="PS00059">
    <property type="entry name" value="ADH_ZINC"/>
    <property type="match status" value="1"/>
</dbReference>
<dbReference type="Proteomes" id="UP000567922">
    <property type="component" value="Unassembled WGS sequence"/>
</dbReference>
<dbReference type="Pfam" id="PF08240">
    <property type="entry name" value="ADH_N"/>
    <property type="match status" value="1"/>
</dbReference>
<organism evidence="7 8">
    <name type="scientific">Hoyosella altamirensis</name>
    <dbReference type="NCBI Taxonomy" id="616997"/>
    <lineage>
        <taxon>Bacteria</taxon>
        <taxon>Bacillati</taxon>
        <taxon>Actinomycetota</taxon>
        <taxon>Actinomycetes</taxon>
        <taxon>Mycobacteriales</taxon>
        <taxon>Hoyosellaceae</taxon>
        <taxon>Hoyosella</taxon>
    </lineage>
</organism>
<proteinExistence type="inferred from homology"/>